<dbReference type="SUPFAM" id="SSF52058">
    <property type="entry name" value="L domain-like"/>
    <property type="match status" value="2"/>
</dbReference>
<evidence type="ECO:0000313" key="5">
    <source>
        <dbReference type="Proteomes" id="UP001152320"/>
    </source>
</evidence>
<protein>
    <submittedName>
        <fullName evidence="4">Insulin-like growth factor-binding protein complex acid labile subunit</fullName>
    </submittedName>
</protein>
<reference evidence="4" key="1">
    <citation type="submission" date="2021-10" db="EMBL/GenBank/DDBJ databases">
        <title>Tropical sea cucumber genome reveals ecological adaptation and Cuvierian tubules defense mechanism.</title>
        <authorList>
            <person name="Chen T."/>
        </authorList>
    </citation>
    <scope>NUCLEOTIDE SEQUENCE</scope>
    <source>
        <strain evidence="4">Nanhai2018</strain>
        <tissue evidence="4">Muscle</tissue>
    </source>
</reference>
<name>A0A9Q1CPD7_HOLLE</name>
<dbReference type="PANTHER" id="PTHR45712:SF22">
    <property type="entry name" value="INSULIN-LIKE GROWTH FACTOR-BINDING PROTEIN COMPLEX ACID LABILE SUBUNIT"/>
    <property type="match status" value="1"/>
</dbReference>
<gene>
    <name evidence="4" type="ORF">HOLleu_02254</name>
</gene>
<feature type="transmembrane region" description="Helical" evidence="3">
    <location>
        <begin position="987"/>
        <end position="1007"/>
    </location>
</feature>
<dbReference type="Proteomes" id="UP001152320">
    <property type="component" value="Chromosome 1"/>
</dbReference>
<keyword evidence="5" id="KW-1185">Reference proteome</keyword>
<comment type="caution">
    <text evidence="4">The sequence shown here is derived from an EMBL/GenBank/DDBJ whole genome shotgun (WGS) entry which is preliminary data.</text>
</comment>
<dbReference type="InterPro" id="IPR050333">
    <property type="entry name" value="SLRP"/>
</dbReference>
<dbReference type="FunFam" id="3.80.10.10:FF:001164">
    <property type="entry name" value="GH01279p"/>
    <property type="match status" value="1"/>
</dbReference>
<evidence type="ECO:0000313" key="4">
    <source>
        <dbReference type="EMBL" id="KAJ8049487.1"/>
    </source>
</evidence>
<evidence type="ECO:0000256" key="3">
    <source>
        <dbReference type="SAM" id="Phobius"/>
    </source>
</evidence>
<dbReference type="SMART" id="SM00364">
    <property type="entry name" value="LRR_BAC"/>
    <property type="match status" value="5"/>
</dbReference>
<dbReference type="GO" id="GO:0005615">
    <property type="term" value="C:extracellular space"/>
    <property type="evidence" value="ECO:0007669"/>
    <property type="project" value="TreeGrafter"/>
</dbReference>
<dbReference type="InterPro" id="IPR026906">
    <property type="entry name" value="LRR_5"/>
</dbReference>
<dbReference type="CDD" id="cd00185">
    <property type="entry name" value="TNFRSF"/>
    <property type="match status" value="1"/>
</dbReference>
<dbReference type="InterPro" id="IPR003591">
    <property type="entry name" value="Leu-rich_rpt_typical-subtyp"/>
</dbReference>
<dbReference type="InterPro" id="IPR032675">
    <property type="entry name" value="LRR_dom_sf"/>
</dbReference>
<dbReference type="SMART" id="SM00369">
    <property type="entry name" value="LRR_TYP"/>
    <property type="match status" value="11"/>
</dbReference>
<evidence type="ECO:0000256" key="2">
    <source>
        <dbReference type="ARBA" id="ARBA00022737"/>
    </source>
</evidence>
<feature type="transmembrane region" description="Helical" evidence="3">
    <location>
        <begin position="671"/>
        <end position="695"/>
    </location>
</feature>
<dbReference type="PANTHER" id="PTHR45712">
    <property type="entry name" value="AGAP008170-PA"/>
    <property type="match status" value="1"/>
</dbReference>
<feature type="transmembrane region" description="Helical" evidence="3">
    <location>
        <begin position="1049"/>
        <end position="1072"/>
    </location>
</feature>
<keyword evidence="3" id="KW-0472">Membrane</keyword>
<dbReference type="SMART" id="SM01411">
    <property type="entry name" value="Ephrin_rec_like"/>
    <property type="match status" value="2"/>
</dbReference>
<dbReference type="Gene3D" id="3.80.10.10">
    <property type="entry name" value="Ribonuclease Inhibitor"/>
    <property type="match status" value="4"/>
</dbReference>
<dbReference type="OrthoDB" id="442066at2759"/>
<dbReference type="Gene3D" id="2.10.50.10">
    <property type="entry name" value="Tumor Necrosis Factor Receptor, subunit A, domain 2"/>
    <property type="match status" value="1"/>
</dbReference>
<keyword evidence="3" id="KW-0812">Transmembrane</keyword>
<sequence length="1094" mass="124763">MAQFKTGNVIPPCTVFTVHAMKIGCMMNIPQKVFSPLTKLEKLDLSGNKLHTLSETVFLDLKNLTHLNLQNNCLTELKELTFQPLEKLKYLHLDHNHLRNLPNHIFESLSFLRELVLSNNDITSFSEDFRFPVNLNYFHMQNNKLEQIPDELFYGIDNVRTIFLDGNRLTTFKGSIVENQIRLVQITLSNNSLGNIDPLFFNPLEQLFAIDLSQNNITEIPLKMFHLNVSEELKQISLSANHIRNISREMFHGLKDIHWLYLSRNELSWLQSDVFRDFNLTGTLDLSRNLLTSIPEKLFYKENSSHTLEVLLFQRNQIQVVSKGAFDDLPNIKLICLFYNKIKALADHSFVGGSIENIYLFGNSLTGLKNRSFSGQNISQIHLYGNNLFHIDEFALRKKSTNATTVSTLYLSCDKINDMVTQTGTLVQCVTPKFVPKIIVDYNVVNYFRREGFVCNSRDDLQYNCTACQKGTYGNGQDGCTSCPRGGYYQDDIGVTPSFPGQMCCKLCTDGTYVNRSGATAPEDCIVCPDGTDKTTHAGFRACPCLDGYARKDRFGPCERCDEDGVNCTRQDFRTIQPGYFWSWNFPNADLAVYRKFVRNLQKKTLPFDDQTSYLLDIPKAHKCPRADNCENTDDVIKGSCAKGYKGWLCTKCEQNFYSVMNTCFPCPSEFVSVLEMAVIIVAFVGIYLIILWRFKGKKKANGKKRSVIDVFVSRGKIVLGFYQVVGEFFKSLHDITWGGNLYIIGEFISYIELNVLRIFVRPQCIDESLIINPKTEFIIAVSFPIVTVVMAIVMYYLDKIYLKCRKKERFDLQAISTCPSNKMSKTVTYVIVLLYVTYTPICTSVFQVYPKACQRFCLDTNSTYCIDRLRSDYEINCKELGVYHYAAYVATIAYVVGFPMVLLYLMKKYNWCSSSEGNSLSSQSIPSEDEQRHLLSDNNVDSIQPAWWLFLCESYKPSYWFWEIIELTRKVTQTVLITLLGWEHKLTVLLTIGISVLFLTLHARFMPMKNNFEQGLQVMFSLTAILINVLVAGIDFSSEYDTVISSALIFLNVVVVIIIGVDVVLGIVVHLRGSRINCSAEGEDTRGLITTES</sequence>
<organism evidence="4 5">
    <name type="scientific">Holothuria leucospilota</name>
    <name type="common">Black long sea cucumber</name>
    <name type="synonym">Mertensiothuria leucospilota</name>
    <dbReference type="NCBI Taxonomy" id="206669"/>
    <lineage>
        <taxon>Eukaryota</taxon>
        <taxon>Metazoa</taxon>
        <taxon>Echinodermata</taxon>
        <taxon>Eleutherozoa</taxon>
        <taxon>Echinozoa</taxon>
        <taxon>Holothuroidea</taxon>
        <taxon>Aspidochirotacea</taxon>
        <taxon>Aspidochirotida</taxon>
        <taxon>Holothuriidae</taxon>
        <taxon>Holothuria</taxon>
    </lineage>
</organism>
<keyword evidence="2" id="KW-0677">Repeat</keyword>
<feature type="transmembrane region" description="Helical" evidence="3">
    <location>
        <begin position="886"/>
        <end position="906"/>
    </location>
</feature>
<dbReference type="EMBL" id="JAIZAY010000001">
    <property type="protein sequence ID" value="KAJ8049487.1"/>
    <property type="molecule type" value="Genomic_DNA"/>
</dbReference>
<proteinExistence type="predicted"/>
<feature type="transmembrane region" description="Helical" evidence="3">
    <location>
        <begin position="828"/>
        <end position="850"/>
    </location>
</feature>
<keyword evidence="1" id="KW-0433">Leucine-rich repeat</keyword>
<keyword evidence="3" id="KW-1133">Transmembrane helix</keyword>
<feature type="transmembrane region" description="Helical" evidence="3">
    <location>
        <begin position="1019"/>
        <end position="1037"/>
    </location>
</feature>
<evidence type="ECO:0000256" key="1">
    <source>
        <dbReference type="ARBA" id="ARBA00022614"/>
    </source>
</evidence>
<dbReference type="AlphaFoldDB" id="A0A9Q1CPD7"/>
<dbReference type="InterPro" id="IPR001611">
    <property type="entry name" value="Leu-rich_rpt"/>
</dbReference>
<accession>A0A9Q1CPD7</accession>
<dbReference type="Pfam" id="PF13306">
    <property type="entry name" value="LRR_5"/>
    <property type="match status" value="1"/>
</dbReference>
<dbReference type="Pfam" id="PF13855">
    <property type="entry name" value="LRR_8"/>
    <property type="match status" value="3"/>
</dbReference>
<feature type="transmembrane region" description="Helical" evidence="3">
    <location>
        <begin position="778"/>
        <end position="798"/>
    </location>
</feature>
<dbReference type="PROSITE" id="PS51450">
    <property type="entry name" value="LRR"/>
    <property type="match status" value="5"/>
</dbReference>